<sequence>MDVLGSLGEFVREFSQLPIWALLLFFAFSNFFENVFPPWPGDTFVVFSGFLVSKLDAPFYVWQLLLATLLGNWVGALTMFFFGKQILDWMKVSRFPWLRNVYEEDNFHKTIAWFKSYSVLLIILSRFSAGIRFFVAIIAGMSQMRPISFLFYYTIAISLWCGLLIYAGYFLGDRWDQIIVSLSIYNRIVSIFIIFIVLLFLGIYFSRKKLRS</sequence>
<keyword evidence="3 6" id="KW-0812">Transmembrane</keyword>
<dbReference type="Pfam" id="PF09335">
    <property type="entry name" value="VTT_dom"/>
    <property type="match status" value="1"/>
</dbReference>
<dbReference type="EMBL" id="BFBB01000002">
    <property type="protein sequence ID" value="GBF49242.1"/>
    <property type="molecule type" value="Genomic_DNA"/>
</dbReference>
<dbReference type="GO" id="GO:0005886">
    <property type="term" value="C:plasma membrane"/>
    <property type="evidence" value="ECO:0007669"/>
    <property type="project" value="UniProtKB-SubCell"/>
</dbReference>
<gene>
    <name evidence="8" type="ORF">LPTSP4_07520</name>
</gene>
<keyword evidence="4 6" id="KW-1133">Transmembrane helix</keyword>
<keyword evidence="5 6" id="KW-0472">Membrane</keyword>
<organism evidence="8 9">
    <name type="scientific">Leptospira ryugenii</name>
    <dbReference type="NCBI Taxonomy" id="1917863"/>
    <lineage>
        <taxon>Bacteria</taxon>
        <taxon>Pseudomonadati</taxon>
        <taxon>Spirochaetota</taxon>
        <taxon>Spirochaetia</taxon>
        <taxon>Leptospirales</taxon>
        <taxon>Leptospiraceae</taxon>
        <taxon>Leptospira</taxon>
    </lineage>
</organism>
<evidence type="ECO:0000256" key="6">
    <source>
        <dbReference type="SAM" id="Phobius"/>
    </source>
</evidence>
<evidence type="ECO:0000259" key="7">
    <source>
        <dbReference type="Pfam" id="PF09335"/>
    </source>
</evidence>
<dbReference type="PANTHER" id="PTHR42709">
    <property type="entry name" value="ALKALINE PHOSPHATASE LIKE PROTEIN"/>
    <property type="match status" value="1"/>
</dbReference>
<feature type="domain" description="VTT" evidence="7">
    <location>
        <begin position="39"/>
        <end position="169"/>
    </location>
</feature>
<feature type="transmembrane region" description="Helical" evidence="6">
    <location>
        <begin position="117"/>
        <end position="138"/>
    </location>
</feature>
<dbReference type="InterPro" id="IPR051311">
    <property type="entry name" value="DedA_domain"/>
</dbReference>
<evidence type="ECO:0000256" key="4">
    <source>
        <dbReference type="ARBA" id="ARBA00022989"/>
    </source>
</evidence>
<dbReference type="AlphaFoldDB" id="A0A2P2DX95"/>
<dbReference type="InterPro" id="IPR032816">
    <property type="entry name" value="VTT_dom"/>
</dbReference>
<evidence type="ECO:0000256" key="2">
    <source>
        <dbReference type="ARBA" id="ARBA00022475"/>
    </source>
</evidence>
<keyword evidence="9" id="KW-1185">Reference proteome</keyword>
<keyword evidence="2" id="KW-1003">Cell membrane</keyword>
<feature type="transmembrane region" description="Helical" evidence="6">
    <location>
        <begin position="59"/>
        <end position="82"/>
    </location>
</feature>
<proteinExistence type="predicted"/>
<name>A0A2P2DX95_9LEPT</name>
<dbReference type="PANTHER" id="PTHR42709:SF6">
    <property type="entry name" value="UNDECAPRENYL PHOSPHATE TRANSPORTER A"/>
    <property type="match status" value="1"/>
</dbReference>
<reference evidence="8 9" key="1">
    <citation type="submission" date="2018-02" db="EMBL/GenBank/DDBJ databases">
        <title>Novel Leptospira species isolated from soil and water in Japan.</title>
        <authorList>
            <person name="Nakao R."/>
            <person name="Masuzawa T."/>
        </authorList>
    </citation>
    <scope>NUCLEOTIDE SEQUENCE [LARGE SCALE GENOMIC DNA]</scope>
    <source>
        <strain evidence="8 9">YH101</strain>
    </source>
</reference>
<evidence type="ECO:0000256" key="1">
    <source>
        <dbReference type="ARBA" id="ARBA00004651"/>
    </source>
</evidence>
<evidence type="ECO:0000256" key="3">
    <source>
        <dbReference type="ARBA" id="ARBA00022692"/>
    </source>
</evidence>
<evidence type="ECO:0000313" key="8">
    <source>
        <dbReference type="EMBL" id="GBF49242.1"/>
    </source>
</evidence>
<dbReference type="Proteomes" id="UP000245133">
    <property type="component" value="Unassembled WGS sequence"/>
</dbReference>
<evidence type="ECO:0000313" key="9">
    <source>
        <dbReference type="Proteomes" id="UP000245133"/>
    </source>
</evidence>
<comment type="caution">
    <text evidence="8">The sequence shown here is derived from an EMBL/GenBank/DDBJ whole genome shotgun (WGS) entry which is preliminary data.</text>
</comment>
<evidence type="ECO:0000256" key="5">
    <source>
        <dbReference type="ARBA" id="ARBA00023136"/>
    </source>
</evidence>
<protein>
    <submittedName>
        <fullName evidence="8">SNARE-like domain protein</fullName>
    </submittedName>
</protein>
<feature type="transmembrane region" description="Helical" evidence="6">
    <location>
        <begin position="150"/>
        <end position="172"/>
    </location>
</feature>
<feature type="transmembrane region" description="Helical" evidence="6">
    <location>
        <begin position="20"/>
        <end position="39"/>
    </location>
</feature>
<feature type="transmembrane region" description="Helical" evidence="6">
    <location>
        <begin position="184"/>
        <end position="205"/>
    </location>
</feature>
<accession>A0A2P2DX95</accession>
<comment type="subcellular location">
    <subcellularLocation>
        <location evidence="1">Cell membrane</location>
        <topology evidence="1">Multi-pass membrane protein</topology>
    </subcellularLocation>
</comment>